<dbReference type="AlphaFoldDB" id="A0A7W4PSB3"/>
<keyword evidence="1" id="KW-0472">Membrane</keyword>
<evidence type="ECO:0000313" key="2">
    <source>
        <dbReference type="EMBL" id="MBB2204761.1"/>
    </source>
</evidence>
<protein>
    <submittedName>
        <fullName evidence="2">Uncharacterized protein</fullName>
    </submittedName>
</protein>
<gene>
    <name evidence="2" type="ORF">HLH27_06970</name>
</gene>
<organism evidence="2 3">
    <name type="scientific">Gluconacetobacter takamatsuzukensis</name>
    <dbReference type="NCBI Taxonomy" id="1286190"/>
    <lineage>
        <taxon>Bacteria</taxon>
        <taxon>Pseudomonadati</taxon>
        <taxon>Pseudomonadota</taxon>
        <taxon>Alphaproteobacteria</taxon>
        <taxon>Acetobacterales</taxon>
        <taxon>Acetobacteraceae</taxon>
        <taxon>Gluconacetobacter</taxon>
    </lineage>
</organism>
<dbReference type="RefSeq" id="WP_182949003.1">
    <property type="nucleotide sequence ID" value="NZ_JABEQK010000004.1"/>
</dbReference>
<dbReference type="Proteomes" id="UP000540556">
    <property type="component" value="Unassembled WGS sequence"/>
</dbReference>
<keyword evidence="3" id="KW-1185">Reference proteome</keyword>
<comment type="caution">
    <text evidence="2">The sequence shown here is derived from an EMBL/GenBank/DDBJ whole genome shotgun (WGS) entry which is preliminary data.</text>
</comment>
<evidence type="ECO:0000313" key="3">
    <source>
        <dbReference type="Proteomes" id="UP000540556"/>
    </source>
</evidence>
<accession>A0A7W4PSB3</accession>
<keyword evidence="1" id="KW-0812">Transmembrane</keyword>
<evidence type="ECO:0000256" key="1">
    <source>
        <dbReference type="SAM" id="Phobius"/>
    </source>
</evidence>
<feature type="transmembrane region" description="Helical" evidence="1">
    <location>
        <begin position="53"/>
        <end position="72"/>
    </location>
</feature>
<feature type="transmembrane region" description="Helical" evidence="1">
    <location>
        <begin position="20"/>
        <end position="41"/>
    </location>
</feature>
<keyword evidence="1" id="KW-1133">Transmembrane helix</keyword>
<name>A0A7W4PSB3_9PROT</name>
<sequence>MTLKFTGKARSATGGLWKRWLGRFVVGVGCAYLCAVGFLFFMSGSSGRLDASLAQSIVVGGLPLLIVALFALPGRGTGPSVLAMLAVALPHPTLF</sequence>
<dbReference type="EMBL" id="JABEQK010000004">
    <property type="protein sequence ID" value="MBB2204761.1"/>
    <property type="molecule type" value="Genomic_DNA"/>
</dbReference>
<proteinExistence type="predicted"/>
<reference evidence="2 3" key="1">
    <citation type="submission" date="2020-04" db="EMBL/GenBank/DDBJ databases">
        <title>Description of novel Gluconacetobacter.</title>
        <authorList>
            <person name="Sombolestani A."/>
        </authorList>
    </citation>
    <scope>NUCLEOTIDE SEQUENCE [LARGE SCALE GENOMIC DNA]</scope>
    <source>
        <strain evidence="2 3">LMG 27800</strain>
    </source>
</reference>